<dbReference type="InterPro" id="IPR000477">
    <property type="entry name" value="RT_dom"/>
</dbReference>
<dbReference type="Pfam" id="PF00078">
    <property type="entry name" value="RVT_1"/>
    <property type="match status" value="1"/>
</dbReference>
<proteinExistence type="predicted"/>
<evidence type="ECO:0000313" key="3">
    <source>
        <dbReference type="Proteomes" id="UP001459277"/>
    </source>
</evidence>
<accession>A0AAW2BHE5</accession>
<dbReference type="PANTHER" id="PTHR46890">
    <property type="entry name" value="NON-LTR RETROLELEMENT REVERSE TRANSCRIPTASE-LIKE PROTEIN-RELATED"/>
    <property type="match status" value="1"/>
</dbReference>
<comment type="caution">
    <text evidence="2">The sequence shown here is derived from an EMBL/GenBank/DDBJ whole genome shotgun (WGS) entry which is preliminary data.</text>
</comment>
<feature type="domain" description="Reverse transcriptase" evidence="1">
    <location>
        <begin position="13"/>
        <end position="101"/>
    </location>
</feature>
<keyword evidence="3" id="KW-1185">Reference proteome</keyword>
<dbReference type="EMBL" id="JAZDWU010000012">
    <property type="protein sequence ID" value="KAK9984647.1"/>
    <property type="molecule type" value="Genomic_DNA"/>
</dbReference>
<name>A0AAW2BHE5_9ROSI</name>
<dbReference type="Proteomes" id="UP001459277">
    <property type="component" value="Unassembled WGS sequence"/>
</dbReference>
<dbReference type="PANTHER" id="PTHR46890:SF48">
    <property type="entry name" value="RNA-DIRECTED DNA POLYMERASE"/>
    <property type="match status" value="1"/>
</dbReference>
<sequence length="105" mass="11386">MSCVSSSTTSILVNGGALNSFLPSRGLRQGDPLSPYLFILCMKVLGRIIEDKCSQKVWNPLKASSSGPAFLHLFFANDLLLFARANEENCGSVREAVEEFCLLSG</sequence>
<protein>
    <recommendedName>
        <fullName evidence="1">Reverse transcriptase domain-containing protein</fullName>
    </recommendedName>
</protein>
<evidence type="ECO:0000313" key="2">
    <source>
        <dbReference type="EMBL" id="KAK9984647.1"/>
    </source>
</evidence>
<reference evidence="2 3" key="1">
    <citation type="submission" date="2024-01" db="EMBL/GenBank/DDBJ databases">
        <title>A telomere-to-telomere, gap-free genome of sweet tea (Lithocarpus litseifolius).</title>
        <authorList>
            <person name="Zhou J."/>
        </authorList>
    </citation>
    <scope>NUCLEOTIDE SEQUENCE [LARGE SCALE GENOMIC DNA]</scope>
    <source>
        <strain evidence="2">Zhou-2022a</strain>
        <tissue evidence="2">Leaf</tissue>
    </source>
</reference>
<gene>
    <name evidence="2" type="ORF">SO802_034172</name>
</gene>
<evidence type="ECO:0000259" key="1">
    <source>
        <dbReference type="Pfam" id="PF00078"/>
    </source>
</evidence>
<dbReference type="InterPro" id="IPR052343">
    <property type="entry name" value="Retrotransposon-Effector_Assoc"/>
</dbReference>
<organism evidence="2 3">
    <name type="scientific">Lithocarpus litseifolius</name>
    <dbReference type="NCBI Taxonomy" id="425828"/>
    <lineage>
        <taxon>Eukaryota</taxon>
        <taxon>Viridiplantae</taxon>
        <taxon>Streptophyta</taxon>
        <taxon>Embryophyta</taxon>
        <taxon>Tracheophyta</taxon>
        <taxon>Spermatophyta</taxon>
        <taxon>Magnoliopsida</taxon>
        <taxon>eudicotyledons</taxon>
        <taxon>Gunneridae</taxon>
        <taxon>Pentapetalae</taxon>
        <taxon>rosids</taxon>
        <taxon>fabids</taxon>
        <taxon>Fagales</taxon>
        <taxon>Fagaceae</taxon>
        <taxon>Lithocarpus</taxon>
    </lineage>
</organism>
<dbReference type="AlphaFoldDB" id="A0AAW2BHE5"/>